<reference evidence="2" key="1">
    <citation type="submission" date="2021-01" db="EMBL/GenBank/DDBJ databases">
        <authorList>
            <person name="Corre E."/>
            <person name="Pelletier E."/>
            <person name="Niang G."/>
            <person name="Scheremetjew M."/>
            <person name="Finn R."/>
            <person name="Kale V."/>
            <person name="Holt S."/>
            <person name="Cochrane G."/>
            <person name="Meng A."/>
            <person name="Brown T."/>
            <person name="Cohen L."/>
        </authorList>
    </citation>
    <scope>NUCLEOTIDE SEQUENCE</scope>
    <source>
        <strain evidence="2">CCMP3105</strain>
    </source>
</reference>
<gene>
    <name evidence="2" type="ORF">AMON00008_LOCUS8447</name>
</gene>
<sequence>MVDATSSTSSPSSFSAEGSMRSPVNCGEEGLALQVPAAARSPRASLATRPSVGTWLLPRPVECEGPGEAVFAPCDRFLMLHDPCWARWAGLLHQPCLEPRPESEREGEAERPEVSADIEAIAAHVEEYRALEQAAYALAREFAAIARSWREASAEGCELQVEISQALVKQQRLQERVVRLRKLLRQAKGLSAEEVDLDLPASPAGAKRVVSVKDAAKIFQRARLLHRLPEKISRAECFDRDEDGLGTATLETLAQEVATLAAFRDEAAREFEAEEAEVSRLRRTRSLTLEANQKLELRILHLRTSVASAKQRAAAATGSCDVLGAPKQAALSNSPEKPKASLARLRQGGC</sequence>
<name>A0A7S4Q1R2_9DINO</name>
<evidence type="ECO:0000313" key="2">
    <source>
        <dbReference type="EMBL" id="CAE4568828.1"/>
    </source>
</evidence>
<dbReference type="EMBL" id="HBNR01013071">
    <property type="protein sequence ID" value="CAE4568828.1"/>
    <property type="molecule type" value="Transcribed_RNA"/>
</dbReference>
<protein>
    <submittedName>
        <fullName evidence="2">Uncharacterized protein</fullName>
    </submittedName>
</protein>
<accession>A0A7S4Q1R2</accession>
<organism evidence="2">
    <name type="scientific">Alexandrium monilatum</name>
    <dbReference type="NCBI Taxonomy" id="311494"/>
    <lineage>
        <taxon>Eukaryota</taxon>
        <taxon>Sar</taxon>
        <taxon>Alveolata</taxon>
        <taxon>Dinophyceae</taxon>
        <taxon>Gonyaulacales</taxon>
        <taxon>Pyrocystaceae</taxon>
        <taxon>Alexandrium</taxon>
    </lineage>
</organism>
<feature type="compositionally biased region" description="Low complexity" evidence="1">
    <location>
        <begin position="1"/>
        <end position="19"/>
    </location>
</feature>
<feature type="region of interest" description="Disordered" evidence="1">
    <location>
        <begin position="328"/>
        <end position="350"/>
    </location>
</feature>
<proteinExistence type="predicted"/>
<feature type="region of interest" description="Disordered" evidence="1">
    <location>
        <begin position="1"/>
        <end position="22"/>
    </location>
</feature>
<dbReference type="AlphaFoldDB" id="A0A7S4Q1R2"/>
<evidence type="ECO:0000256" key="1">
    <source>
        <dbReference type="SAM" id="MobiDB-lite"/>
    </source>
</evidence>